<comment type="caution">
    <text evidence="2">The sequence shown here is derived from an EMBL/GenBank/DDBJ whole genome shotgun (WGS) entry which is preliminary data.</text>
</comment>
<feature type="transmembrane region" description="Helical" evidence="1">
    <location>
        <begin position="161"/>
        <end position="182"/>
    </location>
</feature>
<feature type="transmembrane region" description="Helical" evidence="1">
    <location>
        <begin position="12"/>
        <end position="39"/>
    </location>
</feature>
<sequence length="218" mass="23468">MTGSQAPRTVRTATLLAWLMVPAGALLITAGVLDLVWWASPEADRLRSLLQDIETEYGIIPPALIRDGRGAVTLIVLGAAGLAYGGLAPLILKGVRWARSWALGGAFGIFLVGLMTIGADASQPKYLRDYFETMTAATIGDRVQQVQAALYPAFYSWFEDVAQGVGTAVAFGVVLTLVWAVISDADYFVVRSGKPDEPDEWDDAIARIRANRKPSDRG</sequence>
<proteinExistence type="predicted"/>
<keyword evidence="1" id="KW-0472">Membrane</keyword>
<evidence type="ECO:0000256" key="1">
    <source>
        <dbReference type="SAM" id="Phobius"/>
    </source>
</evidence>
<evidence type="ECO:0000313" key="2">
    <source>
        <dbReference type="EMBL" id="MBL7256133.1"/>
    </source>
</evidence>
<keyword evidence="1" id="KW-1133">Transmembrane helix</keyword>
<keyword evidence="3" id="KW-1185">Reference proteome</keyword>
<feature type="transmembrane region" description="Helical" evidence="1">
    <location>
        <begin position="101"/>
        <end position="119"/>
    </location>
</feature>
<gene>
    <name evidence="2" type="ORF">JKJ07_17700</name>
</gene>
<reference evidence="2 3" key="1">
    <citation type="submission" date="2021-01" db="EMBL/GenBank/DDBJ databases">
        <title>Actinoplanes sp. nov. LDG1-01 isolated from lichen.</title>
        <authorList>
            <person name="Saeng-In P."/>
            <person name="Phongsopitanun W."/>
            <person name="Kanchanasin P."/>
            <person name="Yuki M."/>
            <person name="Kudo T."/>
            <person name="Ohkuma M."/>
            <person name="Tanasupawat S."/>
        </authorList>
    </citation>
    <scope>NUCLEOTIDE SEQUENCE [LARGE SCALE GENOMIC DNA]</scope>
    <source>
        <strain evidence="2 3">LDG1-01</strain>
    </source>
</reference>
<name>A0ABS1VN17_9ACTN</name>
<feature type="transmembrane region" description="Helical" evidence="1">
    <location>
        <begin position="71"/>
        <end position="92"/>
    </location>
</feature>
<keyword evidence="1" id="KW-0812">Transmembrane</keyword>
<dbReference type="Proteomes" id="UP000598996">
    <property type="component" value="Unassembled WGS sequence"/>
</dbReference>
<accession>A0ABS1VN17</accession>
<dbReference type="EMBL" id="JAENHO010000005">
    <property type="protein sequence ID" value="MBL7256133.1"/>
    <property type="molecule type" value="Genomic_DNA"/>
</dbReference>
<evidence type="ECO:0000313" key="3">
    <source>
        <dbReference type="Proteomes" id="UP000598996"/>
    </source>
</evidence>
<dbReference type="RefSeq" id="WP_202992698.1">
    <property type="nucleotide sequence ID" value="NZ_JAENHO010000005.1"/>
</dbReference>
<protein>
    <submittedName>
        <fullName evidence="2">Uncharacterized protein</fullName>
    </submittedName>
</protein>
<organism evidence="2 3">
    <name type="scientific">Paractinoplanes lichenicola</name>
    <dbReference type="NCBI Taxonomy" id="2802976"/>
    <lineage>
        <taxon>Bacteria</taxon>
        <taxon>Bacillati</taxon>
        <taxon>Actinomycetota</taxon>
        <taxon>Actinomycetes</taxon>
        <taxon>Micromonosporales</taxon>
        <taxon>Micromonosporaceae</taxon>
        <taxon>Paractinoplanes</taxon>
    </lineage>
</organism>